<evidence type="ECO:0000313" key="3">
    <source>
        <dbReference type="Proteomes" id="UP001183246"/>
    </source>
</evidence>
<dbReference type="RefSeq" id="WP_311703181.1">
    <property type="nucleotide sequence ID" value="NZ_JAVREL010000002.1"/>
</dbReference>
<keyword evidence="1" id="KW-0812">Transmembrane</keyword>
<feature type="transmembrane region" description="Helical" evidence="1">
    <location>
        <begin position="60"/>
        <end position="80"/>
    </location>
</feature>
<evidence type="ECO:0000256" key="1">
    <source>
        <dbReference type="SAM" id="Phobius"/>
    </source>
</evidence>
<dbReference type="Proteomes" id="UP001183246">
    <property type="component" value="Unassembled WGS sequence"/>
</dbReference>
<proteinExistence type="predicted"/>
<keyword evidence="1" id="KW-1133">Transmembrane helix</keyword>
<organism evidence="2 3">
    <name type="scientific">Streptomyces litchfieldiae</name>
    <dbReference type="NCBI Taxonomy" id="3075543"/>
    <lineage>
        <taxon>Bacteria</taxon>
        <taxon>Bacillati</taxon>
        <taxon>Actinomycetota</taxon>
        <taxon>Actinomycetes</taxon>
        <taxon>Kitasatosporales</taxon>
        <taxon>Streptomycetaceae</taxon>
        <taxon>Streptomyces</taxon>
    </lineage>
</organism>
<gene>
    <name evidence="2" type="ORF">RM590_05320</name>
</gene>
<sequence length="444" mass="46786">MTTNDMNDRNGYGYGDVEPDYERELGAMLRQAGTAFHTDTEALVAGGLRRGRARLWRRRVGAVAGAATAVAAIGVAAVQLPGGGGDDGGPPAIADTPELTDEDMIDALTGLLPSEWEISEPYVDGPEVSGDPIVSVTADDGSGPFEVTVSLTRYGGEDWREMAGCVGIPGCQEREQPDGLRFSTLTETYPVGDAPDLGGGTSGTEEEPFHSWEVWLEGPGTWSAEAPGMWQVSVMVSRDGRDGTPPPLDWSELGDIAYAQVWQDAFEAATAEHGPPPEDGGITGDWAEDYSDIPSADLVAVLRDLVPEGQTVTQVGDTEEPGAAYTELDDGAGPVAMDITAYAAYDMMPDDDTAVFESLGPECVVTGADGGVAVETCSYPPDEASSWGLWTVTAVWPDGTALSLSQQNTNHEDTVPTREGTPLSVDQLRDIATDPAWAELLAGR</sequence>
<reference evidence="3" key="1">
    <citation type="submission" date="2023-07" db="EMBL/GenBank/DDBJ databases">
        <title>30 novel species of actinomycetes from the DSMZ collection.</title>
        <authorList>
            <person name="Nouioui I."/>
        </authorList>
    </citation>
    <scope>NUCLEOTIDE SEQUENCE [LARGE SCALE GENOMIC DNA]</scope>
    <source>
        <strain evidence="3">DSM 44938</strain>
    </source>
</reference>
<evidence type="ECO:0000313" key="2">
    <source>
        <dbReference type="EMBL" id="MDT0342051.1"/>
    </source>
</evidence>
<name>A0ABU2MKB5_9ACTN</name>
<keyword evidence="3" id="KW-1185">Reference proteome</keyword>
<protein>
    <submittedName>
        <fullName evidence="2">Uncharacterized protein</fullName>
    </submittedName>
</protein>
<comment type="caution">
    <text evidence="2">The sequence shown here is derived from an EMBL/GenBank/DDBJ whole genome shotgun (WGS) entry which is preliminary data.</text>
</comment>
<dbReference type="EMBL" id="JAVREL010000002">
    <property type="protein sequence ID" value="MDT0342051.1"/>
    <property type="molecule type" value="Genomic_DNA"/>
</dbReference>
<accession>A0ABU2MKB5</accession>
<keyword evidence="1" id="KW-0472">Membrane</keyword>